<protein>
    <submittedName>
        <fullName evidence="3">RNA methyltransferase</fullName>
    </submittedName>
</protein>
<dbReference type="RefSeq" id="WP_225905636.1">
    <property type="nucleotide sequence ID" value="NZ_AP024597.1"/>
</dbReference>
<evidence type="ECO:0000313" key="4">
    <source>
        <dbReference type="Proteomes" id="UP000825123"/>
    </source>
</evidence>
<keyword evidence="1" id="KW-0694">RNA-binding</keyword>
<dbReference type="GeneID" id="66163519"/>
<dbReference type="AlphaFoldDB" id="A0A8D5U6L3"/>
<gene>
    <name evidence="3" type="ORF">KN1_17930</name>
</gene>
<sequence length="156" mass="17758">MKPVLLVTARKNKENRCTIEILNRILIKDINAKVDEIIKNVFIVYSDLNPMEAFGLLYSASPSCVSKIYPINFLLYSTKEDEIIKNVVDYSRQIVSSTFYVDCFKRGVEVSCREIEIGIGLGLKGYAKVDFKHPDIIITVNVLPNFTTVSYLKKVK</sequence>
<reference evidence="3 4" key="1">
    <citation type="submission" date="2021-04" db="EMBL/GenBank/DDBJ databases">
        <title>Complete genome sequence of Stygiolobus sp. KN-1.</title>
        <authorList>
            <person name="Nakamura K."/>
            <person name="Sakai H."/>
            <person name="Kurosawa N."/>
        </authorList>
    </citation>
    <scope>NUCLEOTIDE SEQUENCE [LARGE SCALE GENOMIC DNA]</scope>
    <source>
        <strain evidence="3 4">KN-1</strain>
    </source>
</reference>
<evidence type="ECO:0000256" key="1">
    <source>
        <dbReference type="PROSITE-ProRule" id="PRU00529"/>
    </source>
</evidence>
<evidence type="ECO:0000259" key="2">
    <source>
        <dbReference type="PROSITE" id="PS51165"/>
    </source>
</evidence>
<accession>A0A8D5U6L3</accession>
<name>A0A8D5U6L3_9CREN</name>
<dbReference type="InterPro" id="IPR040183">
    <property type="entry name" value="THUMPD1-like"/>
</dbReference>
<proteinExistence type="predicted"/>
<dbReference type="InterPro" id="IPR004114">
    <property type="entry name" value="THUMP_dom"/>
</dbReference>
<dbReference type="SUPFAM" id="SSF143437">
    <property type="entry name" value="THUMP domain-like"/>
    <property type="match status" value="1"/>
</dbReference>
<dbReference type="PROSITE" id="PS51165">
    <property type="entry name" value="THUMP"/>
    <property type="match status" value="1"/>
</dbReference>
<dbReference type="GO" id="GO:0008168">
    <property type="term" value="F:methyltransferase activity"/>
    <property type="evidence" value="ECO:0007669"/>
    <property type="project" value="UniProtKB-KW"/>
</dbReference>
<dbReference type="CDD" id="cd11717">
    <property type="entry name" value="THUMP_THUMPD1_like"/>
    <property type="match status" value="1"/>
</dbReference>
<feature type="domain" description="THUMP" evidence="2">
    <location>
        <begin position="51"/>
        <end position="153"/>
    </location>
</feature>
<dbReference type="GO" id="GO:0003723">
    <property type="term" value="F:RNA binding"/>
    <property type="evidence" value="ECO:0007669"/>
    <property type="project" value="UniProtKB-UniRule"/>
</dbReference>
<keyword evidence="4" id="KW-1185">Reference proteome</keyword>
<keyword evidence="3" id="KW-0808">Transferase</keyword>
<keyword evidence="3" id="KW-0489">Methyltransferase</keyword>
<dbReference type="Proteomes" id="UP000825123">
    <property type="component" value="Chromosome"/>
</dbReference>
<dbReference type="SMART" id="SM00981">
    <property type="entry name" value="THUMP"/>
    <property type="match status" value="1"/>
</dbReference>
<dbReference type="KEGG" id="csty:KN1_17930"/>
<dbReference type="GO" id="GO:0006400">
    <property type="term" value="P:tRNA modification"/>
    <property type="evidence" value="ECO:0007669"/>
    <property type="project" value="InterPro"/>
</dbReference>
<dbReference type="GO" id="GO:0032259">
    <property type="term" value="P:methylation"/>
    <property type="evidence" value="ECO:0007669"/>
    <property type="project" value="UniProtKB-KW"/>
</dbReference>
<dbReference type="EMBL" id="AP024597">
    <property type="protein sequence ID" value="BCU70496.1"/>
    <property type="molecule type" value="Genomic_DNA"/>
</dbReference>
<organism evidence="3 4">
    <name type="scientific">Stygiolobus caldivivus</name>
    <dbReference type="NCBI Taxonomy" id="2824673"/>
    <lineage>
        <taxon>Archaea</taxon>
        <taxon>Thermoproteota</taxon>
        <taxon>Thermoprotei</taxon>
        <taxon>Sulfolobales</taxon>
        <taxon>Sulfolobaceae</taxon>
        <taxon>Stygiolobus</taxon>
    </lineage>
</organism>
<evidence type="ECO:0000313" key="3">
    <source>
        <dbReference type="EMBL" id="BCU70496.1"/>
    </source>
</evidence>